<accession>A0A6L2JNZ3</accession>
<evidence type="ECO:0000313" key="2">
    <source>
        <dbReference type="EMBL" id="GEU38362.1"/>
    </source>
</evidence>
<sequence length="322" mass="36798">MESILEDEDAMDEGVAAKLKKRKLDDADKMKALPLDQTEGTSISQPKSTGDSAQVKETAFEAGDTQGPQNLREDAGNTDEPPLSMLIQRIGSRNRKDLLLQILSEIKISKLTHDILVGSAYNILKGTCRTYVELDYNMEECYKSLADQLDWNNPEGDRYLFYLSKPLPLVMSRNHKIVPVDCFFNNDLAYLQGGSTNRTYTTLLTKINAAKYDLPGIKDMVPNLWSLIKVSYDNHALLGTSHWGPKRQSFYVYASNRMSIHDVYFTKRILAVKNVNVKEWYGYGHFKEIEVQRSDQQLYKFMKGDFPQLHLHDIEDMLVLLV</sequence>
<gene>
    <name evidence="2" type="ORF">Tci_010340</name>
</gene>
<feature type="region of interest" description="Disordered" evidence="1">
    <location>
        <begin position="27"/>
        <end position="82"/>
    </location>
</feature>
<reference evidence="2" key="1">
    <citation type="journal article" date="2019" name="Sci. Rep.">
        <title>Draft genome of Tanacetum cinerariifolium, the natural source of mosquito coil.</title>
        <authorList>
            <person name="Yamashiro T."/>
            <person name="Shiraishi A."/>
            <person name="Satake H."/>
            <person name="Nakayama K."/>
        </authorList>
    </citation>
    <scope>NUCLEOTIDE SEQUENCE</scope>
</reference>
<evidence type="ECO:0000256" key="1">
    <source>
        <dbReference type="SAM" id="MobiDB-lite"/>
    </source>
</evidence>
<organism evidence="2">
    <name type="scientific">Tanacetum cinerariifolium</name>
    <name type="common">Dalmatian daisy</name>
    <name type="synonym">Chrysanthemum cinerariifolium</name>
    <dbReference type="NCBI Taxonomy" id="118510"/>
    <lineage>
        <taxon>Eukaryota</taxon>
        <taxon>Viridiplantae</taxon>
        <taxon>Streptophyta</taxon>
        <taxon>Embryophyta</taxon>
        <taxon>Tracheophyta</taxon>
        <taxon>Spermatophyta</taxon>
        <taxon>Magnoliopsida</taxon>
        <taxon>eudicotyledons</taxon>
        <taxon>Gunneridae</taxon>
        <taxon>Pentapetalae</taxon>
        <taxon>asterids</taxon>
        <taxon>campanulids</taxon>
        <taxon>Asterales</taxon>
        <taxon>Asteraceae</taxon>
        <taxon>Asteroideae</taxon>
        <taxon>Anthemideae</taxon>
        <taxon>Anthemidinae</taxon>
        <taxon>Tanacetum</taxon>
    </lineage>
</organism>
<proteinExistence type="predicted"/>
<comment type="caution">
    <text evidence="2">The sequence shown here is derived from an EMBL/GenBank/DDBJ whole genome shotgun (WGS) entry which is preliminary data.</text>
</comment>
<feature type="compositionally biased region" description="Polar residues" evidence="1">
    <location>
        <begin position="38"/>
        <end position="52"/>
    </location>
</feature>
<protein>
    <submittedName>
        <fullName evidence="2">Uncharacterized protein</fullName>
    </submittedName>
</protein>
<dbReference type="AlphaFoldDB" id="A0A6L2JNZ3"/>
<dbReference type="EMBL" id="BKCJ010001043">
    <property type="protein sequence ID" value="GEU38362.1"/>
    <property type="molecule type" value="Genomic_DNA"/>
</dbReference>
<name>A0A6L2JNZ3_TANCI</name>